<dbReference type="EMBL" id="CP002480">
    <property type="protein sequence ID" value="ADW70386.1"/>
    <property type="molecule type" value="Genomic_DNA"/>
</dbReference>
<dbReference type="PaxDb" id="1198114-AciX9_3378"/>
<evidence type="ECO:0008006" key="3">
    <source>
        <dbReference type="Google" id="ProtNLM"/>
    </source>
</evidence>
<dbReference type="Proteomes" id="UP000000343">
    <property type="component" value="Chromosome"/>
</dbReference>
<reference evidence="2" key="1">
    <citation type="submission" date="2011-01" db="EMBL/GenBank/DDBJ databases">
        <title>Complete sequence of chromosome of Acidobacterium sp. MP5ACTX9.</title>
        <authorList>
            <consortium name="US DOE Joint Genome Institute"/>
            <person name="Lucas S."/>
            <person name="Copeland A."/>
            <person name="Lapidus A."/>
            <person name="Cheng J.-F."/>
            <person name="Goodwin L."/>
            <person name="Pitluck S."/>
            <person name="Teshima H."/>
            <person name="Detter J.C."/>
            <person name="Han C."/>
            <person name="Tapia R."/>
            <person name="Land M."/>
            <person name="Hauser L."/>
            <person name="Kyrpides N."/>
            <person name="Ivanova N."/>
            <person name="Ovchinnikova G."/>
            <person name="Pagani I."/>
            <person name="Rawat S.R."/>
            <person name="Mannisto M."/>
            <person name="Haggblom M.M."/>
            <person name="Woyke T."/>
        </authorList>
    </citation>
    <scope>NUCLEOTIDE SEQUENCE [LARGE SCALE GENOMIC DNA]</scope>
    <source>
        <strain evidence="2">MP5ACTX9</strain>
    </source>
</reference>
<name>E8X2T9_GRATM</name>
<evidence type="ECO:0000313" key="2">
    <source>
        <dbReference type="Proteomes" id="UP000000343"/>
    </source>
</evidence>
<gene>
    <name evidence="1" type="ordered locus">AciX9_3378</name>
</gene>
<keyword evidence="2" id="KW-1185">Reference proteome</keyword>
<protein>
    <recommendedName>
        <fullName evidence="3">DUF91 domain-containing protein</fullName>
    </recommendedName>
</protein>
<organism evidence="2">
    <name type="scientific">Granulicella tundricola (strain ATCC BAA-1859 / DSM 23138 / MP5ACTX9)</name>
    <dbReference type="NCBI Taxonomy" id="1198114"/>
    <lineage>
        <taxon>Bacteria</taxon>
        <taxon>Pseudomonadati</taxon>
        <taxon>Acidobacteriota</taxon>
        <taxon>Terriglobia</taxon>
        <taxon>Terriglobales</taxon>
        <taxon>Acidobacteriaceae</taxon>
        <taxon>Granulicella</taxon>
    </lineage>
</organism>
<dbReference type="eggNOG" id="ENOG502ZB8S">
    <property type="taxonomic scope" value="Bacteria"/>
</dbReference>
<dbReference type="KEGG" id="acm:AciX9_3378"/>
<dbReference type="HOGENOM" id="CLU_508912_0_0_0"/>
<evidence type="ECO:0000313" key="1">
    <source>
        <dbReference type="EMBL" id="ADW70386.1"/>
    </source>
</evidence>
<proteinExistence type="predicted"/>
<dbReference type="AlphaFoldDB" id="E8X2T9"/>
<accession>E8X2T9</accession>
<dbReference type="STRING" id="1198114.AciX9_3378"/>
<sequence>MGHRRIMLVCMTPRAVTSEHEQTPEQLAATLDNYLAEYPAAVVMEDGKVLFDMREAKYTLGTEHGRCTLHLWGEERNLVRRVSGAALRDKVLRLTTHKFGQAKPQTLEVAGDKDRRTPSTREATRVRYVKVLERALGRQFEGWKPDAFRTAMDLEKSFGPAYARGLLVQGQKSWAVIGVNEEEAQTTVDGILTLGILWLESCRTAGDGRRTVQGLKLVVPRGMGALTLSRMAWLNGDAAQWELWELDQREETLELRDAADHGNLQTRLVHAPNEAAARERFAASAARVMGMLPEGMGAVTEQRIRSGTEVAFLLHGLEFARVRMGATGESFNRVEEISFGAGANETLLADENEGALRELVARLYERRSGAGDKRDPLYRMQPERWLEGELRRDLTLIDTKLDARHVYAQVPAFAAADRGMMDLLSVSEDGRLAVLELKADEDMQLALQGLDYWVRVRWHHLQNPDPVSGLGEFQRHGYFGDVRLSGVGPRLYLVAPALRVHPATEIVLRYLSPRVEWMLVGLDERWRSKVKVVWRKRSGV</sequence>